<dbReference type="OrthoDB" id="321830at2"/>
<dbReference type="Pfam" id="PF00892">
    <property type="entry name" value="EamA"/>
    <property type="match status" value="1"/>
</dbReference>
<evidence type="ECO:0000256" key="3">
    <source>
        <dbReference type="ARBA" id="ARBA00022989"/>
    </source>
</evidence>
<evidence type="ECO:0000313" key="8">
    <source>
        <dbReference type="EMBL" id="RID99380.1"/>
    </source>
</evidence>
<dbReference type="InterPro" id="IPR050638">
    <property type="entry name" value="AA-Vitamin_Transporters"/>
</dbReference>
<feature type="transmembrane region" description="Helical" evidence="5">
    <location>
        <begin position="36"/>
        <end position="53"/>
    </location>
</feature>
<evidence type="ECO:0000256" key="1">
    <source>
        <dbReference type="ARBA" id="ARBA00004141"/>
    </source>
</evidence>
<feature type="transmembrane region" description="Helical" evidence="5">
    <location>
        <begin position="198"/>
        <end position="221"/>
    </location>
</feature>
<dbReference type="AlphaFoldDB" id="A0A398CHB9"/>
<keyword evidence="6" id="KW-0732">Signal</keyword>
<dbReference type="InterPro" id="IPR000620">
    <property type="entry name" value="EamA_dom"/>
</dbReference>
<accession>A0A398CHB9</accession>
<evidence type="ECO:0000313" key="9">
    <source>
        <dbReference type="Proteomes" id="UP000266302"/>
    </source>
</evidence>
<dbReference type="SUPFAM" id="SSF103481">
    <property type="entry name" value="Multidrug resistance efflux transporter EmrE"/>
    <property type="match status" value="2"/>
</dbReference>
<proteinExistence type="predicted"/>
<gene>
    <name evidence="8" type="ORF">D3F03_02850</name>
</gene>
<feature type="transmembrane region" description="Helical" evidence="5">
    <location>
        <begin position="142"/>
        <end position="159"/>
    </location>
</feature>
<dbReference type="RefSeq" id="WP_119107830.1">
    <property type="nucleotide sequence ID" value="NZ_QXJC01000001.1"/>
</dbReference>
<sequence>MRLVLLTLLSMLAFAANSLLCRLALASGSIDPASFSAIRLASGAAMLVVVMRVRKVSPIARGGWVPAFWLFAYAAAFSFAYVRLPTGVGALLLFGAVQATMVGAGLWRGERLLPRQWCGLVLAMGGLVALLLPGLSAPSPGSAALMLAAGVGWGAYSLYGKQALDPGAATAGNFVRAVPFAALLVAVCATQLSVSGAGLVYALCSGAVTSGLGYIVWYTVLPRLRSSAAASVQLSVPMLAALGGTLLLGEAWTQRLSWTGLAILGGIALVVLAPKRPA</sequence>
<reference evidence="8 9" key="1">
    <citation type="submission" date="2018-09" db="EMBL/GenBank/DDBJ databases">
        <title>Draft genome of Simplicispira sp. NY-02.</title>
        <authorList>
            <person name="Im W.T."/>
        </authorList>
    </citation>
    <scope>NUCLEOTIDE SEQUENCE [LARGE SCALE GENOMIC DNA]</scope>
    <source>
        <strain evidence="8 9">NY-02</strain>
    </source>
</reference>
<dbReference type="PANTHER" id="PTHR32322:SF9">
    <property type="entry name" value="AMINO-ACID METABOLITE EFFLUX PUMP-RELATED"/>
    <property type="match status" value="1"/>
</dbReference>
<comment type="subcellular location">
    <subcellularLocation>
        <location evidence="1">Membrane</location>
        <topology evidence="1">Multi-pass membrane protein</topology>
    </subcellularLocation>
</comment>
<feature type="transmembrane region" description="Helical" evidence="5">
    <location>
        <begin position="171"/>
        <end position="192"/>
    </location>
</feature>
<dbReference type="EMBL" id="QXJC01000001">
    <property type="protein sequence ID" value="RID99380.1"/>
    <property type="molecule type" value="Genomic_DNA"/>
</dbReference>
<keyword evidence="4 5" id="KW-0472">Membrane</keyword>
<feature type="chain" id="PRO_5017331917" evidence="6">
    <location>
        <begin position="16"/>
        <end position="278"/>
    </location>
</feature>
<feature type="transmembrane region" description="Helical" evidence="5">
    <location>
        <begin position="65"/>
        <end position="82"/>
    </location>
</feature>
<feature type="transmembrane region" description="Helical" evidence="5">
    <location>
        <begin position="228"/>
        <end position="249"/>
    </location>
</feature>
<comment type="caution">
    <text evidence="8">The sequence shown here is derived from an EMBL/GenBank/DDBJ whole genome shotgun (WGS) entry which is preliminary data.</text>
</comment>
<feature type="signal peptide" evidence="6">
    <location>
        <begin position="1"/>
        <end position="15"/>
    </location>
</feature>
<feature type="transmembrane region" description="Helical" evidence="5">
    <location>
        <begin position="88"/>
        <end position="107"/>
    </location>
</feature>
<evidence type="ECO:0000256" key="6">
    <source>
        <dbReference type="SAM" id="SignalP"/>
    </source>
</evidence>
<protein>
    <submittedName>
        <fullName evidence="8">DMT family transporter</fullName>
    </submittedName>
</protein>
<dbReference type="Proteomes" id="UP000266302">
    <property type="component" value="Unassembled WGS sequence"/>
</dbReference>
<feature type="domain" description="EamA" evidence="7">
    <location>
        <begin position="144"/>
        <end position="271"/>
    </location>
</feature>
<evidence type="ECO:0000256" key="2">
    <source>
        <dbReference type="ARBA" id="ARBA00022692"/>
    </source>
</evidence>
<keyword evidence="2 5" id="KW-0812">Transmembrane</keyword>
<evidence type="ECO:0000256" key="5">
    <source>
        <dbReference type="SAM" id="Phobius"/>
    </source>
</evidence>
<feature type="transmembrane region" description="Helical" evidence="5">
    <location>
        <begin position="255"/>
        <end position="273"/>
    </location>
</feature>
<keyword evidence="9" id="KW-1185">Reference proteome</keyword>
<dbReference type="GO" id="GO:0016020">
    <property type="term" value="C:membrane"/>
    <property type="evidence" value="ECO:0007669"/>
    <property type="project" value="UniProtKB-SubCell"/>
</dbReference>
<organism evidence="8 9">
    <name type="scientific">Simplicispira hankyongi</name>
    <dbReference type="NCBI Taxonomy" id="2315688"/>
    <lineage>
        <taxon>Bacteria</taxon>
        <taxon>Pseudomonadati</taxon>
        <taxon>Pseudomonadota</taxon>
        <taxon>Betaproteobacteria</taxon>
        <taxon>Burkholderiales</taxon>
        <taxon>Comamonadaceae</taxon>
        <taxon>Simplicispira</taxon>
    </lineage>
</organism>
<dbReference type="InterPro" id="IPR037185">
    <property type="entry name" value="EmrE-like"/>
</dbReference>
<keyword evidence="3 5" id="KW-1133">Transmembrane helix</keyword>
<feature type="transmembrane region" description="Helical" evidence="5">
    <location>
        <begin position="119"/>
        <end position="136"/>
    </location>
</feature>
<dbReference type="PANTHER" id="PTHR32322">
    <property type="entry name" value="INNER MEMBRANE TRANSPORTER"/>
    <property type="match status" value="1"/>
</dbReference>
<evidence type="ECO:0000256" key="4">
    <source>
        <dbReference type="ARBA" id="ARBA00023136"/>
    </source>
</evidence>
<name>A0A398CHB9_9BURK</name>
<evidence type="ECO:0000259" key="7">
    <source>
        <dbReference type="Pfam" id="PF00892"/>
    </source>
</evidence>